<name>A0AAW0DT58_9AGAR</name>
<evidence type="ECO:0000313" key="1">
    <source>
        <dbReference type="EMBL" id="KAK7054539.1"/>
    </source>
</evidence>
<reference evidence="1 2" key="1">
    <citation type="submission" date="2024-01" db="EMBL/GenBank/DDBJ databases">
        <title>A draft genome for a cacao thread blight-causing isolate of Paramarasmius palmivorus.</title>
        <authorList>
            <person name="Baruah I.K."/>
            <person name="Bukari Y."/>
            <person name="Amoako-Attah I."/>
            <person name="Meinhardt L.W."/>
            <person name="Bailey B.A."/>
            <person name="Cohen S.P."/>
        </authorList>
    </citation>
    <scope>NUCLEOTIDE SEQUENCE [LARGE SCALE GENOMIC DNA]</scope>
    <source>
        <strain evidence="1 2">GH-12</strain>
    </source>
</reference>
<comment type="caution">
    <text evidence="1">The sequence shown here is derived from an EMBL/GenBank/DDBJ whole genome shotgun (WGS) entry which is preliminary data.</text>
</comment>
<gene>
    <name evidence="1" type="ORF">VNI00_003737</name>
</gene>
<proteinExistence type="predicted"/>
<accession>A0AAW0DT58</accession>
<dbReference type="EMBL" id="JAYKXP010000009">
    <property type="protein sequence ID" value="KAK7054539.1"/>
    <property type="molecule type" value="Genomic_DNA"/>
</dbReference>
<dbReference type="AlphaFoldDB" id="A0AAW0DT58"/>
<organism evidence="1 2">
    <name type="scientific">Paramarasmius palmivorus</name>
    <dbReference type="NCBI Taxonomy" id="297713"/>
    <lineage>
        <taxon>Eukaryota</taxon>
        <taxon>Fungi</taxon>
        <taxon>Dikarya</taxon>
        <taxon>Basidiomycota</taxon>
        <taxon>Agaricomycotina</taxon>
        <taxon>Agaricomycetes</taxon>
        <taxon>Agaricomycetidae</taxon>
        <taxon>Agaricales</taxon>
        <taxon>Marasmiineae</taxon>
        <taxon>Marasmiaceae</taxon>
        <taxon>Paramarasmius</taxon>
    </lineage>
</organism>
<sequence length="175" mass="19185">MSSSSTANMEALANAVRSAIELANLQLASGVVFTHSNRQSLVDLHSSLTSVILATFDSDVQQNVPVPTPSQPVSEDNIERLMAQLTWEDPQGSTTISIAPQQASPPANNVPDIQMPPGLDYNSIEYAKWFYDNFSALDVSTLSISSPKIPLFYDYSTELSFLADEIDRQIMTDRN</sequence>
<protein>
    <submittedName>
        <fullName evidence="1">Uncharacterized protein</fullName>
    </submittedName>
</protein>
<evidence type="ECO:0000313" key="2">
    <source>
        <dbReference type="Proteomes" id="UP001383192"/>
    </source>
</evidence>
<dbReference type="Proteomes" id="UP001383192">
    <property type="component" value="Unassembled WGS sequence"/>
</dbReference>
<keyword evidence="2" id="KW-1185">Reference proteome</keyword>